<dbReference type="PANTHER" id="PTHR46580">
    <property type="entry name" value="SENSOR KINASE-RELATED"/>
    <property type="match status" value="1"/>
</dbReference>
<name>A0A6J7EGL8_9ZZZZ</name>
<dbReference type="Gene3D" id="2.60.40.2700">
    <property type="match status" value="1"/>
</dbReference>
<evidence type="ECO:0000256" key="1">
    <source>
        <dbReference type="ARBA" id="ARBA00022729"/>
    </source>
</evidence>
<dbReference type="SUPFAM" id="SSF69318">
    <property type="entry name" value="Integrin alpha N-terminal domain"/>
    <property type="match status" value="1"/>
</dbReference>
<organism evidence="3">
    <name type="scientific">freshwater metagenome</name>
    <dbReference type="NCBI Taxonomy" id="449393"/>
    <lineage>
        <taxon>unclassified sequences</taxon>
        <taxon>metagenomes</taxon>
        <taxon>ecological metagenomes</taxon>
    </lineage>
</organism>
<dbReference type="InterPro" id="IPR028994">
    <property type="entry name" value="Integrin_alpha_N"/>
</dbReference>
<dbReference type="Pfam" id="PF01839">
    <property type="entry name" value="FG-GAP"/>
    <property type="match status" value="1"/>
</dbReference>
<dbReference type="Gene3D" id="2.130.10.130">
    <property type="entry name" value="Integrin alpha, N-terminal"/>
    <property type="match status" value="2"/>
</dbReference>
<dbReference type="PROSITE" id="PS51257">
    <property type="entry name" value="PROKAR_LIPOPROTEIN"/>
    <property type="match status" value="1"/>
</dbReference>
<accession>A0A6J7EGL8</accession>
<dbReference type="EMBL" id="CAFBLU010000048">
    <property type="protein sequence ID" value="CAB4882512.1"/>
    <property type="molecule type" value="Genomic_DNA"/>
</dbReference>
<gene>
    <name evidence="3" type="ORF">UFOPK3444_01576</name>
</gene>
<feature type="compositionally biased region" description="Basic and acidic residues" evidence="2">
    <location>
        <begin position="256"/>
        <end position="265"/>
    </location>
</feature>
<sequence>MRSRLINTLASTVVLGACALAAMPAAHASSSPEGVATGPWGLTNTDINGDGRKDLVVVTGGGRTVRVLMNNFKTDGTPLDTTKPVLIPSDPGGSGGLQQGLTAGVATADLNSDGNQEILVADAGYDRFTTLTADSSTGALGPYSITPVTGKPPVEFLVGPTPTQIKTGDLNKDGCTDAVTVNIGTRDFGVFLGMGSNIDAMDVRPPSAFNQIPAHPQTFKIPHGLVLGDFNGDGKLDMASANSGDRTVSIQTNTGNDKDTSRSCPKDPTSPYDAKANPRKVGAPTFKQTSIGSGFAPVDLAGADFNGDGLTDLVTASPLTGQGIFINTVKTKTFVTTFKQTPFFSLGKCGPDLMIPQAIAAGDWNGDRLPDVAFADTGCDSIVVMINLGKTKFSLPIPIALPAGSAPSALNFIDVNNDGKQELAVALGETETVAVLLSKGTCHGPAVKKSPLPACSAITLDTVAGVLGADLELLTRPLLETTSLVNVGPVLAAPTTPPAAPAPPDPVLTDATNDCASPAYVWVSGSGSPPACRPSKDDEIDITDGIWAGSSLADDNGASYSFTYTWQRSLDGIAWSTISGFKDSLLNAYTLTAADRGFRIRACVTAYSGQAGARVPSATPACPPRVTQKVK</sequence>
<dbReference type="AlphaFoldDB" id="A0A6J7EGL8"/>
<evidence type="ECO:0000256" key="2">
    <source>
        <dbReference type="SAM" id="MobiDB-lite"/>
    </source>
</evidence>
<keyword evidence="1" id="KW-0732">Signal</keyword>
<feature type="compositionally biased region" description="Polar residues" evidence="2">
    <location>
        <begin position="240"/>
        <end position="255"/>
    </location>
</feature>
<proteinExistence type="predicted"/>
<dbReference type="Pfam" id="PF13517">
    <property type="entry name" value="FG-GAP_3"/>
    <property type="match status" value="2"/>
</dbReference>
<feature type="region of interest" description="Disordered" evidence="2">
    <location>
        <begin position="237"/>
        <end position="284"/>
    </location>
</feature>
<reference evidence="3" key="1">
    <citation type="submission" date="2020-05" db="EMBL/GenBank/DDBJ databases">
        <authorList>
            <person name="Chiriac C."/>
            <person name="Salcher M."/>
            <person name="Ghai R."/>
            <person name="Kavagutti S V."/>
        </authorList>
    </citation>
    <scope>NUCLEOTIDE SEQUENCE</scope>
</reference>
<protein>
    <submittedName>
        <fullName evidence="3">Unannotated protein</fullName>
    </submittedName>
</protein>
<evidence type="ECO:0000313" key="3">
    <source>
        <dbReference type="EMBL" id="CAB4882512.1"/>
    </source>
</evidence>
<dbReference type="InterPro" id="IPR013517">
    <property type="entry name" value="FG-GAP"/>
</dbReference>